<dbReference type="RefSeq" id="WP_092907912.1">
    <property type="nucleotide sequence ID" value="NZ_FOUZ01000006.1"/>
</dbReference>
<protein>
    <recommendedName>
        <fullName evidence="3">DNA-binding transcriptional regulator GbsR, MarR family</fullName>
    </recommendedName>
</protein>
<organism evidence="1 2">
    <name type="scientific">Algoriella xinjiangensis</name>
    <dbReference type="NCBI Taxonomy" id="684065"/>
    <lineage>
        <taxon>Bacteria</taxon>
        <taxon>Pseudomonadati</taxon>
        <taxon>Bacteroidota</taxon>
        <taxon>Flavobacteriia</taxon>
        <taxon>Flavobacteriales</taxon>
        <taxon>Weeksellaceae</taxon>
        <taxon>Algoriella</taxon>
    </lineage>
</organism>
<dbReference type="Proteomes" id="UP000199149">
    <property type="component" value="Unassembled WGS sequence"/>
</dbReference>
<evidence type="ECO:0008006" key="3">
    <source>
        <dbReference type="Google" id="ProtNLM"/>
    </source>
</evidence>
<dbReference type="InterPro" id="IPR036388">
    <property type="entry name" value="WH-like_DNA-bd_sf"/>
</dbReference>
<dbReference type="AlphaFoldDB" id="A0A1I4W204"/>
<dbReference type="InterPro" id="IPR036390">
    <property type="entry name" value="WH_DNA-bd_sf"/>
</dbReference>
<sequence>MSKENPLCDLDLFCSFSAFLEKTYKYPPLTAKLQAYMVLESNDVGFTFEELLEVFNVSKSSLSNSINYLLSMKQIEYINKIDSRKRHFRLNLSYLTEKLDFLFDMISQDIVFTNRIKQHKIGNDTLSKNHDNRVIDIYLDHLTQTKTLLDETIQKINKIQLENK</sequence>
<dbReference type="STRING" id="684065.SAMN05421738_10686"/>
<accession>A0A1I4W204</accession>
<dbReference type="SUPFAM" id="SSF46785">
    <property type="entry name" value="Winged helix' DNA-binding domain"/>
    <property type="match status" value="1"/>
</dbReference>
<dbReference type="EMBL" id="FOUZ01000006">
    <property type="protein sequence ID" value="SFN07246.1"/>
    <property type="molecule type" value="Genomic_DNA"/>
</dbReference>
<proteinExistence type="predicted"/>
<evidence type="ECO:0000313" key="1">
    <source>
        <dbReference type="EMBL" id="SFN07246.1"/>
    </source>
</evidence>
<dbReference type="OrthoDB" id="1807857at2"/>
<name>A0A1I4W204_9FLAO</name>
<reference evidence="2" key="1">
    <citation type="submission" date="2016-10" db="EMBL/GenBank/DDBJ databases">
        <authorList>
            <person name="Varghese N."/>
            <person name="Submissions S."/>
        </authorList>
    </citation>
    <scope>NUCLEOTIDE SEQUENCE [LARGE SCALE GENOMIC DNA]</scope>
    <source>
        <strain evidence="2">XJ109</strain>
    </source>
</reference>
<gene>
    <name evidence="1" type="ORF">SAMN05421738_10686</name>
</gene>
<keyword evidence="2" id="KW-1185">Reference proteome</keyword>
<dbReference type="Gene3D" id="1.10.10.10">
    <property type="entry name" value="Winged helix-like DNA-binding domain superfamily/Winged helix DNA-binding domain"/>
    <property type="match status" value="1"/>
</dbReference>
<evidence type="ECO:0000313" key="2">
    <source>
        <dbReference type="Proteomes" id="UP000199149"/>
    </source>
</evidence>